<proteinExistence type="predicted"/>
<dbReference type="Proteomes" id="UP000293925">
    <property type="component" value="Unassembled WGS sequence"/>
</dbReference>
<evidence type="ECO:0000313" key="3">
    <source>
        <dbReference type="Proteomes" id="UP000293925"/>
    </source>
</evidence>
<comment type="caution">
    <text evidence="2">The sequence shown here is derived from an EMBL/GenBank/DDBJ whole genome shotgun (WGS) entry which is preliminary data.</text>
</comment>
<sequence length="454" mass="47351">MKNFKVLLASLSILAVTMSACKKNDGDPIVEEPAAPETIPSNVTANKTLTSDRVWILKGETHVQSGAILTIEAGTVIKSDVTSKGALVIDKGARIEAVGTVDKPIVFTSGRAAGDRNPGDWSGITIIGNSITNRTSTSNVEGGVTGTFGLGTVANDNSGTLKYVRVEYAGTAFSANSEVNALSFYAVGSATTLDHIQVSYAKDDAFEFFGGTVNGKYLIAYGTSDDDFDFDFGYSGKIQFAVSYKLANYFDAADQSNGIECDNESTIPATGPSTPRTKPVLSNFTFVGTNGSDNAASTNNFAARFRRASQFALNNSILLGYKAAGFSIESSQSATDYVSGAATFKNNLVHAVANPYQSFDASAQGVITSAAIKTKAETEGNVTLAAVTDAGLKAPLTATAPDLIPNAGSAALAGTWVSPDGSSFFTAVTYRGAFSATDNWTTGWTNFNPGAKVY</sequence>
<reference evidence="2 3" key="1">
    <citation type="submission" date="2019-02" db="EMBL/GenBank/DDBJ databases">
        <title>Pedobacter sp. RP-3-21 sp. nov., isolated from Arctic soil.</title>
        <authorList>
            <person name="Dahal R.H."/>
        </authorList>
    </citation>
    <scope>NUCLEOTIDE SEQUENCE [LARGE SCALE GENOMIC DNA]</scope>
    <source>
        <strain evidence="2 3">RP-3-21</strain>
    </source>
</reference>
<feature type="signal peptide" evidence="1">
    <location>
        <begin position="1"/>
        <end position="22"/>
    </location>
</feature>
<dbReference type="RefSeq" id="WP_131527177.1">
    <property type="nucleotide sequence ID" value="NZ_SJSO01000002.1"/>
</dbReference>
<dbReference type="EMBL" id="SJSO01000002">
    <property type="protein sequence ID" value="TCD29137.1"/>
    <property type="molecule type" value="Genomic_DNA"/>
</dbReference>
<feature type="chain" id="PRO_5020676485" evidence="1">
    <location>
        <begin position="23"/>
        <end position="454"/>
    </location>
</feature>
<protein>
    <submittedName>
        <fullName evidence="2">Cell shape-determining protein MreB</fullName>
    </submittedName>
</protein>
<keyword evidence="3" id="KW-1185">Reference proteome</keyword>
<evidence type="ECO:0000313" key="2">
    <source>
        <dbReference type="EMBL" id="TCD29137.1"/>
    </source>
</evidence>
<keyword evidence="1" id="KW-0732">Signal</keyword>
<dbReference type="PANTHER" id="PTHR41339:SF1">
    <property type="entry name" value="SECRETED PROTEIN"/>
    <property type="match status" value="1"/>
</dbReference>
<organism evidence="2 3">
    <name type="scientific">Pedobacter psychrodurus</name>
    <dbReference type="NCBI Taxonomy" id="2530456"/>
    <lineage>
        <taxon>Bacteria</taxon>
        <taxon>Pseudomonadati</taxon>
        <taxon>Bacteroidota</taxon>
        <taxon>Sphingobacteriia</taxon>
        <taxon>Sphingobacteriales</taxon>
        <taxon>Sphingobacteriaceae</taxon>
        <taxon>Pedobacter</taxon>
    </lineage>
</organism>
<dbReference type="PANTHER" id="PTHR41339">
    <property type="entry name" value="LIPL48"/>
    <property type="match status" value="1"/>
</dbReference>
<dbReference type="OrthoDB" id="1521716at2"/>
<name>A0A4R0Q1Z4_9SPHI</name>
<evidence type="ECO:0000256" key="1">
    <source>
        <dbReference type="SAM" id="SignalP"/>
    </source>
</evidence>
<gene>
    <name evidence="2" type="ORF">EZ456_02955</name>
</gene>
<dbReference type="PROSITE" id="PS51257">
    <property type="entry name" value="PROKAR_LIPOPROTEIN"/>
    <property type="match status" value="1"/>
</dbReference>
<accession>A0A4R0Q1Z4</accession>
<dbReference type="AlphaFoldDB" id="A0A4R0Q1Z4"/>